<evidence type="ECO:0000313" key="4">
    <source>
        <dbReference type="Proteomes" id="UP000274841"/>
    </source>
</evidence>
<keyword evidence="2" id="KW-0472">Membrane</keyword>
<dbReference type="Proteomes" id="UP000274841">
    <property type="component" value="Chromosome"/>
</dbReference>
<evidence type="ECO:0000313" key="3">
    <source>
        <dbReference type="EMBL" id="AZS40285.1"/>
    </source>
</evidence>
<protein>
    <submittedName>
        <fullName evidence="3">Uncharacterized protein</fullName>
    </submittedName>
</protein>
<feature type="transmembrane region" description="Helical" evidence="2">
    <location>
        <begin position="20"/>
        <end position="40"/>
    </location>
</feature>
<dbReference type="AlphaFoldDB" id="A0A3Q9J3Q4"/>
<feature type="transmembrane region" description="Helical" evidence="2">
    <location>
        <begin position="103"/>
        <end position="124"/>
    </location>
</feature>
<accession>A0A3Q9J3Q4</accession>
<dbReference type="RefSeq" id="WP_233437403.1">
    <property type="nucleotide sequence ID" value="NZ_CP031422.1"/>
</dbReference>
<gene>
    <name evidence="3" type="ORF">CVS54_01611</name>
</gene>
<keyword evidence="2" id="KW-0812">Transmembrane</keyword>
<feature type="compositionally biased region" description="Low complexity" evidence="1">
    <location>
        <begin position="61"/>
        <end position="80"/>
    </location>
</feature>
<dbReference type="InterPro" id="IPR046151">
    <property type="entry name" value="DUF6153"/>
</dbReference>
<proteinExistence type="predicted"/>
<keyword evidence="2" id="KW-1133">Transmembrane helix</keyword>
<organism evidence="3 4">
    <name type="scientific">Microbacterium oxydans</name>
    <dbReference type="NCBI Taxonomy" id="82380"/>
    <lineage>
        <taxon>Bacteria</taxon>
        <taxon>Bacillati</taxon>
        <taxon>Actinomycetota</taxon>
        <taxon>Actinomycetes</taxon>
        <taxon>Micrococcales</taxon>
        <taxon>Microbacteriaceae</taxon>
        <taxon>Microbacterium</taxon>
    </lineage>
</organism>
<reference evidence="3 4" key="1">
    <citation type="submission" date="2018-08" db="EMBL/GenBank/DDBJ databases">
        <title>Microbacterium oxydans strain HG3.</title>
        <authorList>
            <person name="ORTET P."/>
        </authorList>
    </citation>
    <scope>NUCLEOTIDE SEQUENCE [LARGE SCALE GENOMIC DNA]</scope>
    <source>
        <strain evidence="3 4">HG3</strain>
    </source>
</reference>
<feature type="region of interest" description="Disordered" evidence="1">
    <location>
        <begin position="61"/>
        <end position="83"/>
    </location>
</feature>
<dbReference type="EMBL" id="CP031422">
    <property type="protein sequence ID" value="AZS40285.1"/>
    <property type="molecule type" value="Genomic_DNA"/>
</dbReference>
<sequence length="159" mass="15822">MAPVVATWSGRGSSSVFRGLLSAVLLVAAIILGLLGMHTLNLHGTPSAEAPAAVAMPVSDTATTPAHHAAAPHGAAQAHPSGNSTNAGDMSCAGCGSDDHAGMAMMCVLALLLALALVIAPGALRAWATTVFRSSPTGALTSRALPQTPSLHVLCISRT</sequence>
<evidence type="ECO:0000256" key="2">
    <source>
        <dbReference type="SAM" id="Phobius"/>
    </source>
</evidence>
<evidence type="ECO:0000256" key="1">
    <source>
        <dbReference type="SAM" id="MobiDB-lite"/>
    </source>
</evidence>
<dbReference type="Pfam" id="PF19650">
    <property type="entry name" value="DUF6153"/>
    <property type="match status" value="1"/>
</dbReference>
<name>A0A3Q9J3Q4_9MICO</name>
<dbReference type="KEGG" id="moy:CVS54_01611"/>